<dbReference type="CDD" id="cd02980">
    <property type="entry name" value="TRX_Fd_family"/>
    <property type="match status" value="1"/>
</dbReference>
<keyword evidence="2" id="KW-0408">Iron</keyword>
<keyword evidence="3" id="KW-0411">Iron-sulfur</keyword>
<proteinExistence type="predicted"/>
<dbReference type="GO" id="GO:0046872">
    <property type="term" value="F:metal ion binding"/>
    <property type="evidence" value="ECO:0007669"/>
    <property type="project" value="UniProtKB-KW"/>
</dbReference>
<accession>A0A9D1W708</accession>
<comment type="caution">
    <text evidence="4">The sequence shown here is derived from an EMBL/GenBank/DDBJ whole genome shotgun (WGS) entry which is preliminary data.</text>
</comment>
<evidence type="ECO:0000256" key="3">
    <source>
        <dbReference type="ARBA" id="ARBA00023014"/>
    </source>
</evidence>
<dbReference type="InterPro" id="IPR036249">
    <property type="entry name" value="Thioredoxin-like_sf"/>
</dbReference>
<keyword evidence="1" id="KW-0479">Metal-binding</keyword>
<evidence type="ECO:0000256" key="1">
    <source>
        <dbReference type="ARBA" id="ARBA00022723"/>
    </source>
</evidence>
<dbReference type="SUPFAM" id="SSF52833">
    <property type="entry name" value="Thioredoxin-like"/>
    <property type="match status" value="1"/>
</dbReference>
<dbReference type="Gene3D" id="3.40.30.10">
    <property type="entry name" value="Glutaredoxin"/>
    <property type="match status" value="1"/>
</dbReference>
<dbReference type="AlphaFoldDB" id="A0A9D1W708"/>
<dbReference type="EMBL" id="DXEU01000207">
    <property type="protein sequence ID" value="HIX53368.1"/>
    <property type="molecule type" value="Genomic_DNA"/>
</dbReference>
<organism evidence="4 5">
    <name type="scientific">Candidatus Lachnoclostridium stercoripullorum</name>
    <dbReference type="NCBI Taxonomy" id="2838635"/>
    <lineage>
        <taxon>Bacteria</taxon>
        <taxon>Bacillati</taxon>
        <taxon>Bacillota</taxon>
        <taxon>Clostridia</taxon>
        <taxon>Lachnospirales</taxon>
        <taxon>Lachnospiraceae</taxon>
    </lineage>
</organism>
<dbReference type="Proteomes" id="UP000886780">
    <property type="component" value="Unassembled WGS sequence"/>
</dbReference>
<reference evidence="4" key="2">
    <citation type="submission" date="2021-04" db="EMBL/GenBank/DDBJ databases">
        <authorList>
            <person name="Gilroy R."/>
        </authorList>
    </citation>
    <scope>NUCLEOTIDE SEQUENCE</scope>
    <source>
        <strain evidence="4">ChiGjej4B4-12881</strain>
    </source>
</reference>
<sequence>MKSLEELRAIRSKMQNQVSMRAEDHTHTRVVVGMATCGIASGARPVLNTLSNLVQERGLTDRIAVTQTGCIGLCQYEPIVEVMEPGKPKVTYIKMNPQKAAEVVDRHLVGGHVIEEYTLASADIK</sequence>
<protein>
    <submittedName>
        <fullName evidence="4">(2Fe-2S) ferredoxin domain-containing protein</fullName>
    </submittedName>
</protein>
<dbReference type="GO" id="GO:0051536">
    <property type="term" value="F:iron-sulfur cluster binding"/>
    <property type="evidence" value="ECO:0007669"/>
    <property type="project" value="UniProtKB-KW"/>
</dbReference>
<evidence type="ECO:0000256" key="2">
    <source>
        <dbReference type="ARBA" id="ARBA00023004"/>
    </source>
</evidence>
<gene>
    <name evidence="4" type="ORF">IAA28_11275</name>
</gene>
<evidence type="ECO:0000313" key="4">
    <source>
        <dbReference type="EMBL" id="HIX53368.1"/>
    </source>
</evidence>
<dbReference type="PANTHER" id="PTHR43578">
    <property type="entry name" value="NADH-QUINONE OXIDOREDUCTASE SUBUNIT F"/>
    <property type="match status" value="1"/>
</dbReference>
<reference evidence="4" key="1">
    <citation type="journal article" date="2021" name="PeerJ">
        <title>Extensive microbial diversity within the chicken gut microbiome revealed by metagenomics and culture.</title>
        <authorList>
            <person name="Gilroy R."/>
            <person name="Ravi A."/>
            <person name="Getino M."/>
            <person name="Pursley I."/>
            <person name="Horton D.L."/>
            <person name="Alikhan N.F."/>
            <person name="Baker D."/>
            <person name="Gharbi K."/>
            <person name="Hall N."/>
            <person name="Watson M."/>
            <person name="Adriaenssens E.M."/>
            <person name="Foster-Nyarko E."/>
            <person name="Jarju S."/>
            <person name="Secka A."/>
            <person name="Antonio M."/>
            <person name="Oren A."/>
            <person name="Chaudhuri R.R."/>
            <person name="La Ragione R."/>
            <person name="Hildebrand F."/>
            <person name="Pallen M.J."/>
        </authorList>
    </citation>
    <scope>NUCLEOTIDE SEQUENCE</scope>
    <source>
        <strain evidence="4">ChiGjej4B4-12881</strain>
    </source>
</reference>
<evidence type="ECO:0000313" key="5">
    <source>
        <dbReference type="Proteomes" id="UP000886780"/>
    </source>
</evidence>
<dbReference type="PANTHER" id="PTHR43578:SF3">
    <property type="entry name" value="NADH-QUINONE OXIDOREDUCTASE SUBUNIT F"/>
    <property type="match status" value="1"/>
</dbReference>
<name>A0A9D1W708_9FIRM</name>